<gene>
    <name evidence="13" type="primary">ND5</name>
</gene>
<sequence length="558" mass="64639">MFFIKYISLTVLMMSLILFLLNLIFMKKMFKLIIEWKLVTSECLNMNFLLMIDTKSLMFSSCVFMITTSIIVYSKLYMENSNKLTTFIKIIMLFIMSMTILIFSTNMISMLLGWESLGLTSFVLIMFYQNKKSIMSAMYTMIMNRFGDIMILISMLNMMNLNTWSYTSTMINNNITILSLLMVGAFSKSAQIPFSSWLTEAMAAPTPISALVHSSTLVTAGIYLIIRFEESIKYKTINMVIFLISLTTLIMASMNSLTEMDLKKLVALSTLTQLSTMFITVSMNLYELAMFHIVVHAMFKALIFLCSSTFIACNNTQDMRKMKTNEMLPVTTMSINIASLSLCGFPFISGFYSKDLIMEMILVNKLPWVSAIIFYLCMLCTLIYSMKMMTILNMKKSKMTVKNVKEKNEQVISKLILLTPTIVLGNKTNWMININYKIAQVSYTEKILPIVLTTIVATMMNKFYMFNYQEITTPNKMKIFMTMNTYMWFMKNFNLGLKKYTIMFYFLSFKNSEKGMFTKTISTMILTTFKQSKMWFVITHKSYKNINLMIFVSMLMIT</sequence>
<feature type="transmembrane region" description="Helical" evidence="10">
    <location>
        <begin position="208"/>
        <end position="226"/>
    </location>
</feature>
<evidence type="ECO:0000256" key="5">
    <source>
        <dbReference type="ARBA" id="ARBA00022692"/>
    </source>
</evidence>
<feature type="transmembrane region" description="Helical" evidence="10">
    <location>
        <begin position="289"/>
        <end position="312"/>
    </location>
</feature>
<evidence type="ECO:0000256" key="3">
    <source>
        <dbReference type="ARBA" id="ARBA00012944"/>
    </source>
</evidence>
<dbReference type="InterPro" id="IPR003945">
    <property type="entry name" value="NU5C-like"/>
</dbReference>
<keyword evidence="10" id="KW-0830">Ubiquinone</keyword>
<keyword evidence="10" id="KW-0520">NAD</keyword>
<comment type="subcellular location">
    <subcellularLocation>
        <location evidence="2">Membrane</location>
        <topology evidence="2">Multi-pass membrane protein</topology>
    </subcellularLocation>
</comment>
<feature type="transmembrane region" description="Helical" evidence="10">
    <location>
        <begin position="486"/>
        <end position="507"/>
    </location>
</feature>
<comment type="catalytic activity">
    <reaction evidence="9 10">
        <text>a ubiquinone + NADH + 5 H(+)(in) = a ubiquinol + NAD(+) + 4 H(+)(out)</text>
        <dbReference type="Rhea" id="RHEA:29091"/>
        <dbReference type="Rhea" id="RHEA-COMP:9565"/>
        <dbReference type="Rhea" id="RHEA-COMP:9566"/>
        <dbReference type="ChEBI" id="CHEBI:15378"/>
        <dbReference type="ChEBI" id="CHEBI:16389"/>
        <dbReference type="ChEBI" id="CHEBI:17976"/>
        <dbReference type="ChEBI" id="CHEBI:57540"/>
        <dbReference type="ChEBI" id="CHEBI:57945"/>
        <dbReference type="EC" id="7.1.1.2"/>
    </reaction>
</comment>
<geneLocation type="mitochondrion" evidence="13"/>
<evidence type="ECO:0000259" key="12">
    <source>
        <dbReference type="Pfam" id="PF00662"/>
    </source>
</evidence>
<feature type="domain" description="NADH:quinone oxidoreductase/Mrp antiporter transmembrane" evidence="11">
    <location>
        <begin position="104"/>
        <end position="374"/>
    </location>
</feature>
<comment type="function">
    <text evidence="1">Core subunit of the mitochondrial membrane respiratory chain NADH dehydrogenase (Complex I) that is believed to belong to the minimal assembly required for catalysis. Complex I functions in the transfer of electrons from NADH to the respiratory chain. The immediate electron acceptor for the enzyme is believed to be ubiquinone.</text>
</comment>
<dbReference type="InterPro" id="IPR001516">
    <property type="entry name" value="Proton_antipo_N"/>
</dbReference>
<evidence type="ECO:0000256" key="9">
    <source>
        <dbReference type="ARBA" id="ARBA00049551"/>
    </source>
</evidence>
<dbReference type="PRINTS" id="PR01434">
    <property type="entry name" value="NADHDHGNASE5"/>
</dbReference>
<feature type="transmembrane region" description="Helical" evidence="10">
    <location>
        <begin position="232"/>
        <end position="253"/>
    </location>
</feature>
<evidence type="ECO:0000259" key="11">
    <source>
        <dbReference type="Pfam" id="PF00361"/>
    </source>
</evidence>
<proteinExistence type="inferred from homology"/>
<reference evidence="13" key="1">
    <citation type="journal article" date="2004" name="BMC Evol. Biol.">
        <title>Organization of the mitochondrial genomes of whiteflies, aphids, and psyllids (Hemiptera, Sternorrhyncha).</title>
        <authorList>
            <person name="Thao M.L."/>
            <person name="Baumann L."/>
            <person name="Baumann P."/>
        </authorList>
    </citation>
    <scope>NUCLEOTIDE SEQUENCE</scope>
</reference>
<dbReference type="Pfam" id="PF00361">
    <property type="entry name" value="Proton_antipo_M"/>
    <property type="match status" value="1"/>
</dbReference>
<dbReference type="GO" id="GO:0016020">
    <property type="term" value="C:membrane"/>
    <property type="evidence" value="ECO:0007669"/>
    <property type="project" value="UniProtKB-SubCell"/>
</dbReference>
<dbReference type="GO" id="GO:0042773">
    <property type="term" value="P:ATP synthesis coupled electron transport"/>
    <property type="evidence" value="ECO:0007669"/>
    <property type="project" value="InterPro"/>
</dbReference>
<evidence type="ECO:0000256" key="4">
    <source>
        <dbReference type="ARBA" id="ARBA00021096"/>
    </source>
</evidence>
<feature type="transmembrane region" description="Helical" evidence="10">
    <location>
        <begin position="333"/>
        <end position="352"/>
    </location>
</feature>
<evidence type="ECO:0000256" key="8">
    <source>
        <dbReference type="ARBA" id="ARBA00023136"/>
    </source>
</evidence>
<feature type="domain" description="NADH-Ubiquinone oxidoreductase (complex I) chain 5 N-terminal" evidence="12">
    <location>
        <begin position="41"/>
        <end position="87"/>
    </location>
</feature>
<dbReference type="Pfam" id="PF00662">
    <property type="entry name" value="Proton_antipo_N"/>
    <property type="match status" value="1"/>
</dbReference>
<organism evidence="13">
    <name type="scientific">Aleurochiton aceris</name>
    <name type="common">Whitefly</name>
    <dbReference type="NCBI Taxonomy" id="266942"/>
    <lineage>
        <taxon>Eukaryota</taxon>
        <taxon>Metazoa</taxon>
        <taxon>Ecdysozoa</taxon>
        <taxon>Arthropoda</taxon>
        <taxon>Hexapoda</taxon>
        <taxon>Insecta</taxon>
        <taxon>Pterygota</taxon>
        <taxon>Neoptera</taxon>
        <taxon>Paraneoptera</taxon>
        <taxon>Hemiptera</taxon>
        <taxon>Sternorrhyncha</taxon>
        <taxon>Aleyrodoidea</taxon>
        <taxon>Aleyrodidae</taxon>
        <taxon>Aleyrodinae</taxon>
        <taxon>Aleurochiton</taxon>
    </lineage>
</organism>
<keyword evidence="8 10" id="KW-0472">Membrane</keyword>
<evidence type="ECO:0000256" key="2">
    <source>
        <dbReference type="ARBA" id="ARBA00004141"/>
    </source>
</evidence>
<feature type="transmembrane region" description="Helical" evidence="10">
    <location>
        <begin position="447"/>
        <end position="466"/>
    </location>
</feature>
<accession>Q697H5</accession>
<dbReference type="AlphaFoldDB" id="Q697H5"/>
<keyword evidence="6" id="KW-0249">Electron transport</keyword>
<evidence type="ECO:0000256" key="10">
    <source>
        <dbReference type="RuleBase" id="RU003404"/>
    </source>
</evidence>
<protein>
    <recommendedName>
        <fullName evidence="4 10">NADH-ubiquinone oxidoreductase chain 5</fullName>
        <ecNumber evidence="3 10">7.1.1.2</ecNumber>
    </recommendedName>
</protein>
<evidence type="ECO:0000313" key="13">
    <source>
        <dbReference type="EMBL" id="AAS77039.1"/>
    </source>
</evidence>
<dbReference type="PANTHER" id="PTHR42829:SF2">
    <property type="entry name" value="NADH-UBIQUINONE OXIDOREDUCTASE CHAIN 5"/>
    <property type="match status" value="1"/>
</dbReference>
<dbReference type="EC" id="7.1.1.2" evidence="3 10"/>
<feature type="transmembrane region" description="Helical" evidence="10">
    <location>
        <begin position="86"/>
        <end position="105"/>
    </location>
</feature>
<comment type="function">
    <text evidence="10">Core subunit of the mitochondrial membrane respiratory chain NADH dehydrogenase (Complex I) which catalyzes electron transfer from NADH through the respiratory chain, using ubiquinone as an electron acceptor. Essential for the catalytic activity and assembly of complex I.</text>
</comment>
<feature type="transmembrane region" description="Helical" evidence="10">
    <location>
        <begin position="6"/>
        <end position="25"/>
    </location>
</feature>
<evidence type="ECO:0000256" key="1">
    <source>
        <dbReference type="ARBA" id="ARBA00003257"/>
    </source>
</evidence>
<feature type="transmembrane region" description="Helical" evidence="10">
    <location>
        <begin position="142"/>
        <end position="159"/>
    </location>
</feature>
<dbReference type="EMBL" id="AY572538">
    <property type="protein sequence ID" value="AAS77039.1"/>
    <property type="molecule type" value="Genomic_DNA"/>
</dbReference>
<feature type="transmembrane region" description="Helical" evidence="10">
    <location>
        <begin position="372"/>
        <end position="392"/>
    </location>
</feature>
<feature type="transmembrane region" description="Helical" evidence="10">
    <location>
        <begin position="57"/>
        <end position="74"/>
    </location>
</feature>
<keyword evidence="10 13" id="KW-0496">Mitochondrion</keyword>
<keyword evidence="10" id="KW-0813">Transport</keyword>
<dbReference type="PANTHER" id="PTHR42829">
    <property type="entry name" value="NADH-UBIQUINONE OXIDOREDUCTASE CHAIN 5"/>
    <property type="match status" value="1"/>
</dbReference>
<comment type="similarity">
    <text evidence="10">Belongs to the complex I subunit 5 family.</text>
</comment>
<evidence type="ECO:0000256" key="7">
    <source>
        <dbReference type="ARBA" id="ARBA00022989"/>
    </source>
</evidence>
<keyword evidence="7 10" id="KW-1133">Transmembrane helix</keyword>
<dbReference type="GO" id="GO:0003954">
    <property type="term" value="F:NADH dehydrogenase activity"/>
    <property type="evidence" value="ECO:0007669"/>
    <property type="project" value="TreeGrafter"/>
</dbReference>
<dbReference type="GO" id="GO:0015990">
    <property type="term" value="P:electron transport coupled proton transport"/>
    <property type="evidence" value="ECO:0007669"/>
    <property type="project" value="TreeGrafter"/>
</dbReference>
<dbReference type="GO" id="GO:0008137">
    <property type="term" value="F:NADH dehydrogenase (ubiquinone) activity"/>
    <property type="evidence" value="ECO:0007669"/>
    <property type="project" value="UniProtKB-EC"/>
</dbReference>
<keyword evidence="5 10" id="KW-0812">Transmembrane</keyword>
<dbReference type="InterPro" id="IPR001750">
    <property type="entry name" value="ND/Mrp_TM"/>
</dbReference>
<name>Q697H5_ALEAC</name>
<evidence type="ECO:0000256" key="6">
    <source>
        <dbReference type="ARBA" id="ARBA00022982"/>
    </source>
</evidence>